<reference evidence="1 2" key="1">
    <citation type="journal article" date="2016" name="Environ. Microbiol.">
        <title>New Methyloceanibacter diversity from North Sea sediments includes methanotroph containing solely the soluble methane monooxygenase.</title>
        <authorList>
            <person name="Vekeman B."/>
            <person name="Kerckhof F.M."/>
            <person name="Cremers G."/>
            <person name="de Vos P."/>
            <person name="Vandamme P."/>
            <person name="Boon N."/>
            <person name="Op den Camp H.J."/>
            <person name="Heylen K."/>
        </authorList>
    </citation>
    <scope>NUCLEOTIDE SEQUENCE [LARGE SCALE GENOMIC DNA]</scope>
    <source>
        <strain evidence="1 2">R-67175</strain>
    </source>
</reference>
<proteinExistence type="predicted"/>
<gene>
    <name evidence="1" type="ORF">AUC69_06645</name>
</gene>
<keyword evidence="2" id="KW-1185">Reference proteome</keyword>
<comment type="caution">
    <text evidence="1">The sequence shown here is derived from an EMBL/GenBank/DDBJ whole genome shotgun (WGS) entry which is preliminary data.</text>
</comment>
<sequence length="63" mass="7281">MIDQIGGPRGRSFGKRRFKDLLRKLGDAPMREQEVSLRKALEKYQGDQLRRDDLTVLGFIPHA</sequence>
<dbReference type="EMBL" id="LPWF01000006">
    <property type="protein sequence ID" value="ODS01519.1"/>
    <property type="molecule type" value="Genomic_DNA"/>
</dbReference>
<evidence type="ECO:0000313" key="1">
    <source>
        <dbReference type="EMBL" id="ODS01519.1"/>
    </source>
</evidence>
<dbReference type="STRING" id="1774969.AUC69_06645"/>
<name>A0A1E3W6T1_9HYPH</name>
<protein>
    <submittedName>
        <fullName evidence="1">Uncharacterized protein</fullName>
    </submittedName>
</protein>
<evidence type="ECO:0000313" key="2">
    <source>
        <dbReference type="Proteomes" id="UP000094472"/>
    </source>
</evidence>
<accession>A0A1E3W6T1</accession>
<dbReference type="Gene3D" id="3.60.40.10">
    <property type="entry name" value="PPM-type phosphatase domain"/>
    <property type="match status" value="1"/>
</dbReference>
<dbReference type="Proteomes" id="UP000094472">
    <property type="component" value="Unassembled WGS sequence"/>
</dbReference>
<dbReference type="AlphaFoldDB" id="A0A1E3W6T1"/>
<organism evidence="1 2">
    <name type="scientific">Methyloceanibacter superfactus</name>
    <dbReference type="NCBI Taxonomy" id="1774969"/>
    <lineage>
        <taxon>Bacteria</taxon>
        <taxon>Pseudomonadati</taxon>
        <taxon>Pseudomonadota</taxon>
        <taxon>Alphaproteobacteria</taxon>
        <taxon>Hyphomicrobiales</taxon>
        <taxon>Hyphomicrobiaceae</taxon>
        <taxon>Methyloceanibacter</taxon>
    </lineage>
</organism>
<dbReference type="InterPro" id="IPR036457">
    <property type="entry name" value="PPM-type-like_dom_sf"/>
</dbReference>